<dbReference type="KEGG" id="lcal:ATTO_05670"/>
<keyword evidence="3" id="KW-0175">Coiled coil</keyword>
<keyword evidence="5" id="KW-1185">Reference proteome</keyword>
<evidence type="ECO:0000256" key="1">
    <source>
        <dbReference type="ARBA" id="ARBA00005541"/>
    </source>
</evidence>
<dbReference type="InterPro" id="IPR008863">
    <property type="entry name" value="Toxic_anion-R_TelA"/>
</dbReference>
<name>A0AAU9D0W7_9ACTN</name>
<dbReference type="PANTHER" id="PTHR38432">
    <property type="entry name" value="TELA-LIKE PROTEIN SAOUHSC_01408"/>
    <property type="match status" value="1"/>
</dbReference>
<dbReference type="EMBL" id="AP025285">
    <property type="protein sequence ID" value="BDC90695.1"/>
    <property type="molecule type" value="Genomic_DNA"/>
</dbReference>
<evidence type="ECO:0000313" key="4">
    <source>
        <dbReference type="EMBL" id="BDC90695.1"/>
    </source>
</evidence>
<sequence>MDDLNFDDVPQLTLSEVEEVQVTPTLVEEQPDALVSGADDLLSEAEKAQVDQFSRQIDVTNASQVLTYGSGAQKKMADFSQTALEKVRTKDLDEVGDLITGVVGELRGFEVEDEKGFLGFFRRGANKVENLKNKYDKAENSVNKIVASLQEQQISLMKDTKILDKLYDLNLTYYKELTMYILAGKKRLSELKAGELEEAKAKALASGRTEDAEAVQKLTSAIDRFEKKLSDLELTRTIAMQTAPQIRFVQNNEMLMVEKIQTTIVNTIPLWKSQMVLALGIANADAAVRAQTAVTDMTNELLRKNSEKLKTTTAQIARENERGIVDIETLKHTNENLIQTFDEVMQIQQEGRQKRAEAERELAAMENDLRKKLLEIKQ</sequence>
<comment type="similarity">
    <text evidence="1 2">Belongs to the TelA family.</text>
</comment>
<evidence type="ECO:0000256" key="2">
    <source>
        <dbReference type="PIRNR" id="PIRNR026508"/>
    </source>
</evidence>
<dbReference type="RefSeq" id="WP_265592131.1">
    <property type="nucleotide sequence ID" value="NZ_AP025285.1"/>
</dbReference>
<proteinExistence type="inferred from homology"/>
<organism evidence="4 5">
    <name type="scientific">Leptogranulimonas caecicola</name>
    <dbReference type="NCBI Taxonomy" id="2894156"/>
    <lineage>
        <taxon>Bacteria</taxon>
        <taxon>Bacillati</taxon>
        <taxon>Actinomycetota</taxon>
        <taxon>Coriobacteriia</taxon>
        <taxon>Coriobacteriales</taxon>
        <taxon>Kribbibacteriaceae</taxon>
        <taxon>Leptogranulimonas</taxon>
    </lineage>
</organism>
<feature type="coiled-coil region" evidence="3">
    <location>
        <begin position="348"/>
        <end position="375"/>
    </location>
</feature>
<dbReference type="PIRSF" id="PIRSF026508">
    <property type="entry name" value="TelA"/>
    <property type="match status" value="1"/>
</dbReference>
<dbReference type="PANTHER" id="PTHR38432:SF1">
    <property type="entry name" value="TELA-LIKE PROTEIN SAOUHSC_01408"/>
    <property type="match status" value="1"/>
</dbReference>
<dbReference type="Pfam" id="PF05816">
    <property type="entry name" value="TelA"/>
    <property type="match status" value="1"/>
</dbReference>
<protein>
    <submittedName>
        <fullName evidence="4">Tellurium resistance protein</fullName>
    </submittedName>
</protein>
<dbReference type="Proteomes" id="UP001431186">
    <property type="component" value="Chromosome"/>
</dbReference>
<evidence type="ECO:0000256" key="3">
    <source>
        <dbReference type="SAM" id="Coils"/>
    </source>
</evidence>
<evidence type="ECO:0000313" key="5">
    <source>
        <dbReference type="Proteomes" id="UP001431186"/>
    </source>
</evidence>
<accession>A0AAU9D0W7</accession>
<feature type="coiled-coil region" evidence="3">
    <location>
        <begin position="121"/>
        <end position="148"/>
    </location>
</feature>
<dbReference type="AlphaFoldDB" id="A0AAU9D0W7"/>
<reference evidence="4" key="1">
    <citation type="submission" date="2021-11" db="EMBL/GenBank/DDBJ databases">
        <title>Complete genome sequence of Atopobiaceae bacterium TOC12.</title>
        <authorList>
            <person name="Morinaga K."/>
            <person name="Kusada H."/>
            <person name="Tamaki H."/>
        </authorList>
    </citation>
    <scope>NUCLEOTIDE SEQUENCE</scope>
    <source>
        <strain evidence="4">TOC12</strain>
    </source>
</reference>
<gene>
    <name evidence="4" type="ORF">ATTO_05670</name>
</gene>